<dbReference type="NCBIfam" id="NF038020">
    <property type="entry name" value="HeR"/>
    <property type="match status" value="1"/>
</dbReference>
<protein>
    <submittedName>
        <fullName evidence="2">Uncharacterized protein</fullName>
    </submittedName>
</protein>
<proteinExistence type="predicted"/>
<dbReference type="EMBL" id="MN740560">
    <property type="protein sequence ID" value="QHU33702.1"/>
    <property type="molecule type" value="Genomic_DNA"/>
</dbReference>
<feature type="transmembrane region" description="Helical" evidence="1">
    <location>
        <begin position="111"/>
        <end position="128"/>
    </location>
</feature>
<accession>A0A6C0LWU2</accession>
<name>A0A6C0LWU2_9ZZZZ</name>
<dbReference type="InterPro" id="IPR041113">
    <property type="entry name" value="Heliorhodopsin"/>
</dbReference>
<keyword evidence="1" id="KW-1133">Transmembrane helix</keyword>
<keyword evidence="1" id="KW-0812">Transmembrane</keyword>
<reference evidence="2" key="1">
    <citation type="journal article" date="2020" name="Nature">
        <title>Giant virus diversity and host interactions through global metagenomics.</title>
        <authorList>
            <person name="Schulz F."/>
            <person name="Roux S."/>
            <person name="Paez-Espino D."/>
            <person name="Jungbluth S."/>
            <person name="Walsh D.A."/>
            <person name="Denef V.J."/>
            <person name="McMahon K.D."/>
            <person name="Konstantinidis K.T."/>
            <person name="Eloe-Fadrosh E.A."/>
            <person name="Kyrpides N.C."/>
            <person name="Woyke T."/>
        </authorList>
    </citation>
    <scope>NUCLEOTIDE SEQUENCE</scope>
    <source>
        <strain evidence="2">GVMAG-S-1016704-121</strain>
    </source>
</reference>
<evidence type="ECO:0000313" key="2">
    <source>
        <dbReference type="EMBL" id="QHU33702.1"/>
    </source>
</evidence>
<feature type="transmembrane region" description="Helical" evidence="1">
    <location>
        <begin position="209"/>
        <end position="232"/>
    </location>
</feature>
<feature type="transmembrane region" description="Helical" evidence="1">
    <location>
        <begin position="177"/>
        <end position="197"/>
    </location>
</feature>
<dbReference type="AlphaFoldDB" id="A0A6C0LWU2"/>
<feature type="transmembrane region" description="Helical" evidence="1">
    <location>
        <begin position="12"/>
        <end position="33"/>
    </location>
</feature>
<feature type="transmembrane region" description="Helical" evidence="1">
    <location>
        <begin position="68"/>
        <end position="90"/>
    </location>
</feature>
<feature type="transmembrane region" description="Helical" evidence="1">
    <location>
        <begin position="134"/>
        <end position="157"/>
    </location>
</feature>
<evidence type="ECO:0000256" key="1">
    <source>
        <dbReference type="SAM" id="Phobius"/>
    </source>
</evidence>
<keyword evidence="1" id="KW-0472">Membrane</keyword>
<sequence length="288" mass="32315">MPDLSITRQSILYKLNMIAFVLHLILAIVTGTVGNIHLSPPIYNTKVTFTYNSSDTGFYLDPYYVSYGGYPITALTLVFFVITAFFHLANATFLNDIYISSLELCFTPTRWIEYFITASLMSCTIAYLTGARSVLVIVGVCGLIASTMLFGFMSELYNRPMENVDAWERTTFLKRSIPHFLGYVPYMFAWFIILYSFFGGGGTCAAPAWVWIIIMGQFIQFSLFVIPQLYQLKNPPSKFVRGEYIFIFLSFFAKATLGINLLAGGITLENFDAGVIDSNTTCDVVDLA</sequence>
<dbReference type="Pfam" id="PF18761">
    <property type="entry name" value="Heliorhodopsin"/>
    <property type="match status" value="1"/>
</dbReference>
<organism evidence="2">
    <name type="scientific">viral metagenome</name>
    <dbReference type="NCBI Taxonomy" id="1070528"/>
    <lineage>
        <taxon>unclassified sequences</taxon>
        <taxon>metagenomes</taxon>
        <taxon>organismal metagenomes</taxon>
    </lineage>
</organism>
<feature type="transmembrane region" description="Helical" evidence="1">
    <location>
        <begin position="244"/>
        <end position="263"/>
    </location>
</feature>